<keyword evidence="2" id="KW-1185">Reference proteome</keyword>
<dbReference type="GeneID" id="70295302"/>
<dbReference type="EMBL" id="MU251307">
    <property type="protein sequence ID" value="KAG9249462.1"/>
    <property type="molecule type" value="Genomic_DNA"/>
</dbReference>
<sequence length="55" mass="6428">MNNLAHTWQRMGMVLEATQLMRECVRLRQHKLGLNHSHTKASISTLDDWVSQLQI</sequence>
<comment type="caution">
    <text evidence="1">The sequence shown here is derived from an EMBL/GenBank/DDBJ whole genome shotgun (WGS) entry which is preliminary data.</text>
</comment>
<protein>
    <submittedName>
        <fullName evidence="1">Uncharacterized protein</fullName>
    </submittedName>
</protein>
<dbReference type="RefSeq" id="XP_046113386.1">
    <property type="nucleotide sequence ID" value="XM_046264399.1"/>
</dbReference>
<evidence type="ECO:0000313" key="2">
    <source>
        <dbReference type="Proteomes" id="UP000887229"/>
    </source>
</evidence>
<accession>A0A9P8CJX7</accession>
<dbReference type="Pfam" id="PF13374">
    <property type="entry name" value="TPR_10"/>
    <property type="match status" value="1"/>
</dbReference>
<dbReference type="AlphaFoldDB" id="A0A9P8CJX7"/>
<reference evidence="1" key="1">
    <citation type="journal article" date="2021" name="IMA Fungus">
        <title>Genomic characterization of three marine fungi, including Emericellopsis atlantica sp. nov. with signatures of a generalist lifestyle and marine biomass degradation.</title>
        <authorList>
            <person name="Hagestad O.C."/>
            <person name="Hou L."/>
            <person name="Andersen J.H."/>
            <person name="Hansen E.H."/>
            <person name="Altermark B."/>
            <person name="Li C."/>
            <person name="Kuhnert E."/>
            <person name="Cox R.J."/>
            <person name="Crous P.W."/>
            <person name="Spatafora J.W."/>
            <person name="Lail K."/>
            <person name="Amirebrahimi M."/>
            <person name="Lipzen A."/>
            <person name="Pangilinan J."/>
            <person name="Andreopoulos W."/>
            <person name="Hayes R.D."/>
            <person name="Ng V."/>
            <person name="Grigoriev I.V."/>
            <person name="Jackson S.A."/>
            <person name="Sutton T.D.S."/>
            <person name="Dobson A.D.W."/>
            <person name="Rama T."/>
        </authorList>
    </citation>
    <scope>NUCLEOTIDE SEQUENCE</scope>
    <source>
        <strain evidence="1">TS7</strain>
    </source>
</reference>
<dbReference type="Proteomes" id="UP000887229">
    <property type="component" value="Unassembled WGS sequence"/>
</dbReference>
<dbReference type="Gene3D" id="1.25.40.10">
    <property type="entry name" value="Tetratricopeptide repeat domain"/>
    <property type="match status" value="1"/>
</dbReference>
<name>A0A9P8CJX7_9HYPO</name>
<gene>
    <name evidence="1" type="ORF">F5Z01DRAFT_669110</name>
</gene>
<dbReference type="InterPro" id="IPR011990">
    <property type="entry name" value="TPR-like_helical_dom_sf"/>
</dbReference>
<proteinExistence type="predicted"/>
<organism evidence="1 2">
    <name type="scientific">Emericellopsis atlantica</name>
    <dbReference type="NCBI Taxonomy" id="2614577"/>
    <lineage>
        <taxon>Eukaryota</taxon>
        <taxon>Fungi</taxon>
        <taxon>Dikarya</taxon>
        <taxon>Ascomycota</taxon>
        <taxon>Pezizomycotina</taxon>
        <taxon>Sordariomycetes</taxon>
        <taxon>Hypocreomycetidae</taxon>
        <taxon>Hypocreales</taxon>
        <taxon>Bionectriaceae</taxon>
        <taxon>Emericellopsis</taxon>
    </lineage>
</organism>
<evidence type="ECO:0000313" key="1">
    <source>
        <dbReference type="EMBL" id="KAG9249462.1"/>
    </source>
</evidence>
<dbReference type="OrthoDB" id="5225894at2759"/>